<dbReference type="Proteomes" id="UP000835052">
    <property type="component" value="Unassembled WGS sequence"/>
</dbReference>
<protein>
    <submittedName>
        <fullName evidence="1">Uncharacterized protein</fullName>
    </submittedName>
</protein>
<name>A0A8S1H6D0_9PELO</name>
<gene>
    <name evidence="1" type="ORF">CAUJ_LOCUS7865</name>
</gene>
<proteinExistence type="predicted"/>
<dbReference type="EMBL" id="CAJGYM010000024">
    <property type="protein sequence ID" value="CAD6191946.1"/>
    <property type="molecule type" value="Genomic_DNA"/>
</dbReference>
<evidence type="ECO:0000313" key="2">
    <source>
        <dbReference type="Proteomes" id="UP000835052"/>
    </source>
</evidence>
<organism evidence="1 2">
    <name type="scientific">Caenorhabditis auriculariae</name>
    <dbReference type="NCBI Taxonomy" id="2777116"/>
    <lineage>
        <taxon>Eukaryota</taxon>
        <taxon>Metazoa</taxon>
        <taxon>Ecdysozoa</taxon>
        <taxon>Nematoda</taxon>
        <taxon>Chromadorea</taxon>
        <taxon>Rhabditida</taxon>
        <taxon>Rhabditina</taxon>
        <taxon>Rhabditomorpha</taxon>
        <taxon>Rhabditoidea</taxon>
        <taxon>Rhabditidae</taxon>
        <taxon>Peloderinae</taxon>
        <taxon>Caenorhabditis</taxon>
    </lineage>
</organism>
<keyword evidence="2" id="KW-1185">Reference proteome</keyword>
<sequence>MAAQQTKSLAYDHITASSTWIGDGLGIRLAVFWLENMELQRATPVAYDHITLNTRHPVRSGKLSNVESR</sequence>
<reference evidence="1" key="1">
    <citation type="submission" date="2020-10" db="EMBL/GenBank/DDBJ databases">
        <authorList>
            <person name="Kikuchi T."/>
        </authorList>
    </citation>
    <scope>NUCLEOTIDE SEQUENCE</scope>
    <source>
        <strain evidence="1">NKZ352</strain>
    </source>
</reference>
<dbReference type="AlphaFoldDB" id="A0A8S1H6D0"/>
<accession>A0A8S1H6D0</accession>
<evidence type="ECO:0000313" key="1">
    <source>
        <dbReference type="EMBL" id="CAD6191946.1"/>
    </source>
</evidence>
<comment type="caution">
    <text evidence="1">The sequence shown here is derived from an EMBL/GenBank/DDBJ whole genome shotgun (WGS) entry which is preliminary data.</text>
</comment>